<dbReference type="Proteomes" id="UP000244925">
    <property type="component" value="Unassembled WGS sequence"/>
</dbReference>
<reference evidence="2" key="1">
    <citation type="submission" date="2018-02" db="EMBL/GenBank/DDBJ databases">
        <authorList>
            <person name="Clavel T."/>
            <person name="Strowig T."/>
        </authorList>
    </citation>
    <scope>NUCLEOTIDE SEQUENCE [LARGE SCALE GENOMIC DNA]</scope>
    <source>
        <strain evidence="2">DSM 100764</strain>
    </source>
</reference>
<gene>
    <name evidence="1" type="ORF">C5O25_10310</name>
</gene>
<evidence type="ECO:0000313" key="2">
    <source>
        <dbReference type="Proteomes" id="UP000244925"/>
    </source>
</evidence>
<accession>A0A2V1IRL6</accession>
<dbReference type="GeneID" id="93425080"/>
<dbReference type="EMBL" id="PUBV01000025">
    <property type="protein sequence ID" value="PWB06400.1"/>
    <property type="molecule type" value="Genomic_DNA"/>
</dbReference>
<keyword evidence="2" id="KW-1185">Reference proteome</keyword>
<protein>
    <submittedName>
        <fullName evidence="1">Uncharacterized protein</fullName>
    </submittedName>
</protein>
<comment type="caution">
    <text evidence="1">The sequence shown here is derived from an EMBL/GenBank/DDBJ whole genome shotgun (WGS) entry which is preliminary data.</text>
</comment>
<organism evidence="1 2">
    <name type="scientific">Paramuribaculum intestinale</name>
    <dbReference type="NCBI Taxonomy" id="2094151"/>
    <lineage>
        <taxon>Bacteria</taxon>
        <taxon>Pseudomonadati</taxon>
        <taxon>Bacteroidota</taxon>
        <taxon>Bacteroidia</taxon>
        <taxon>Bacteroidales</taxon>
        <taxon>Muribaculaceae</taxon>
        <taxon>Paramuribaculum</taxon>
    </lineage>
</organism>
<evidence type="ECO:0000313" key="1">
    <source>
        <dbReference type="EMBL" id="PWB06400.1"/>
    </source>
</evidence>
<dbReference type="AlphaFoldDB" id="A0A2V1IRL6"/>
<name>A0A2V1IRL6_9BACT</name>
<proteinExistence type="predicted"/>
<dbReference type="RefSeq" id="WP_107036661.1">
    <property type="nucleotide sequence ID" value="NZ_CARNML010000029.1"/>
</dbReference>
<sequence>MSKTLTYYTEFGNRPAIHAGREACYRIEIWGEGNNVAREISVDFDAPAMIEWAEVAKLDPVQGSALTLRLVSESDREFVGLYTVEEGAWRVDIYRNDDLYWRGSIDTELYEEPYSTSSGYVVEVTASDLGPADRTDFDLTGRHTIEDVIRHCLLCTAIADMEQAISISTSLPDAKEPLSLSDLYVNTANFYDEDGEPMTCREVLEEVLRPFALRLVQRNGVVHIFDLNAASAWPSTEVCWISNDARMGVDVTYNKVKVLLSTYSDANGCDGSLEHDEVLKGSAGDLYYTGERDHQAIGSPGFRVASGQEQHPQLEICNGALVCRMDAEWSGSDTAGVVWQYMGLKALGSGYQCMITRDGDNWPTAMTSGTFVPIAKTRRHLSLDPYQPVYVGSSAGGEVYTGAQLRVSLDLLLDTRYNPFEDAGADNGGTQYGKALDIPASVRIPVQIVCRNIDGEIAYLYNNDSFVSSYSYTGGEGQWIPYTAADLAKNICWLQYYDWDDWNGKSPVGGWVANRQSIGDPKATTKTMKKRGDGYYIPMPPCVGSVELWVGKGFGVIVDGSDGWLPNTAVRQSDAWDKFVSHLRWLAYRNPKIDLVKSSGKDLTGSDLEDSAYIVRTAKEELSIDTIVGTPGDRALPTSRAMMTLGDGRQIRRMTRAGVTDRIERLLIGTAYSQYAGHNTVLSGTAELVPDMPAMTDASAPGERYIMLSDRQNLAADTSEIRMVRFVGDSYEGVEITKTTQG</sequence>